<keyword evidence="2" id="KW-1185">Reference proteome</keyword>
<organism evidence="1 2">
    <name type="scientific">Iocasia fonsfrigidae</name>
    <dbReference type="NCBI Taxonomy" id="2682810"/>
    <lineage>
        <taxon>Bacteria</taxon>
        <taxon>Bacillati</taxon>
        <taxon>Bacillota</taxon>
        <taxon>Clostridia</taxon>
        <taxon>Halanaerobiales</taxon>
        <taxon>Halanaerobiaceae</taxon>
        <taxon>Iocasia</taxon>
    </lineage>
</organism>
<gene>
    <name evidence="1" type="ORF">GM661_00350</name>
</gene>
<accession>A0A8A7KEB7</accession>
<protein>
    <submittedName>
        <fullName evidence="1">Uncharacterized protein</fullName>
    </submittedName>
</protein>
<evidence type="ECO:0000313" key="1">
    <source>
        <dbReference type="EMBL" id="QTL96524.1"/>
    </source>
</evidence>
<proteinExistence type="predicted"/>
<dbReference type="AlphaFoldDB" id="A0A8A7KEB7"/>
<name>A0A8A7KEB7_9FIRM</name>
<dbReference type="EMBL" id="CP046640">
    <property type="protein sequence ID" value="QTL96524.1"/>
    <property type="molecule type" value="Genomic_DNA"/>
</dbReference>
<dbReference type="KEGG" id="ifn:GM661_00350"/>
<dbReference type="RefSeq" id="WP_230868241.1">
    <property type="nucleotide sequence ID" value="NZ_CP046640.1"/>
</dbReference>
<dbReference type="Proteomes" id="UP000665020">
    <property type="component" value="Chromosome"/>
</dbReference>
<reference evidence="1" key="1">
    <citation type="submission" date="2019-12" db="EMBL/GenBank/DDBJ databases">
        <authorList>
            <person name="zhang j."/>
            <person name="sun C.M."/>
        </authorList>
    </citation>
    <scope>NUCLEOTIDE SEQUENCE</scope>
    <source>
        <strain evidence="1">NS-1</strain>
    </source>
</reference>
<evidence type="ECO:0000313" key="2">
    <source>
        <dbReference type="Proteomes" id="UP000665020"/>
    </source>
</evidence>
<sequence>MSKDSKDWIDISYYLYSGINQEIDFHKRNPTTISEAGIENLKKAVAIYLEHCTLSGKHLEENLESLIEKEGEIDGSNGTDFATIEGND</sequence>